<dbReference type="InterPro" id="IPR035647">
    <property type="entry name" value="EFG_III/V"/>
</dbReference>
<dbReference type="CDD" id="cd03709">
    <property type="entry name" value="lepA_C"/>
    <property type="match status" value="1"/>
</dbReference>
<feature type="domain" description="Tr-type G" evidence="5">
    <location>
        <begin position="2"/>
        <end position="185"/>
    </location>
</feature>
<keyword evidence="6" id="KW-0251">Elongation factor</keyword>
<evidence type="ECO:0000256" key="3">
    <source>
        <dbReference type="ARBA" id="ARBA00022801"/>
    </source>
</evidence>
<gene>
    <name evidence="6" type="primary">lepA</name>
    <name evidence="6" type="ORF">KC573_04045</name>
</gene>
<keyword evidence="2" id="KW-0547">Nucleotide-binding</keyword>
<dbReference type="PANTHER" id="PTHR43512:SF4">
    <property type="entry name" value="TRANSLATION FACTOR GUF1 HOMOLOG, CHLOROPLASTIC"/>
    <property type="match status" value="1"/>
</dbReference>
<dbReference type="NCBIfam" id="TIGR00231">
    <property type="entry name" value="small_GTP"/>
    <property type="match status" value="1"/>
</dbReference>
<dbReference type="InterPro" id="IPR031157">
    <property type="entry name" value="G_TR_CS"/>
</dbReference>
<keyword evidence="3 6" id="KW-0378">Hydrolase</keyword>
<dbReference type="PANTHER" id="PTHR43512">
    <property type="entry name" value="TRANSLATION FACTOR GUF1-RELATED"/>
    <property type="match status" value="1"/>
</dbReference>
<protein>
    <submittedName>
        <fullName evidence="6">Translation elongation factor 4</fullName>
        <ecNumber evidence="6">3.6.5.n1</ecNumber>
    </submittedName>
</protein>
<dbReference type="Gene3D" id="3.30.70.240">
    <property type="match status" value="1"/>
</dbReference>
<dbReference type="InterPro" id="IPR000640">
    <property type="entry name" value="EFG_V-like"/>
</dbReference>
<dbReference type="SUPFAM" id="SSF54980">
    <property type="entry name" value="EF-G C-terminal domain-like"/>
    <property type="match status" value="2"/>
</dbReference>
<dbReference type="Proteomes" id="UP000699691">
    <property type="component" value="Unassembled WGS sequence"/>
</dbReference>
<dbReference type="EMBL" id="JAGQKY010000221">
    <property type="protein sequence ID" value="MCA9397978.1"/>
    <property type="molecule type" value="Genomic_DNA"/>
</dbReference>
<evidence type="ECO:0000256" key="1">
    <source>
        <dbReference type="ARBA" id="ARBA00005454"/>
    </source>
</evidence>
<dbReference type="Pfam" id="PF00009">
    <property type="entry name" value="GTP_EFTU"/>
    <property type="match status" value="1"/>
</dbReference>
<evidence type="ECO:0000259" key="5">
    <source>
        <dbReference type="PROSITE" id="PS51722"/>
    </source>
</evidence>
<accession>A0A955RXE6</accession>
<evidence type="ECO:0000256" key="2">
    <source>
        <dbReference type="ARBA" id="ARBA00022741"/>
    </source>
</evidence>
<dbReference type="NCBIfam" id="TIGR01393">
    <property type="entry name" value="lepA"/>
    <property type="match status" value="1"/>
</dbReference>
<evidence type="ECO:0000256" key="4">
    <source>
        <dbReference type="ARBA" id="ARBA00023134"/>
    </source>
</evidence>
<dbReference type="Pfam" id="PF03144">
    <property type="entry name" value="GTP_EFTU_D2"/>
    <property type="match status" value="1"/>
</dbReference>
<dbReference type="FunFam" id="2.40.30.10:FF:000015">
    <property type="entry name" value="Translation factor GUF1, mitochondrial"/>
    <property type="match status" value="1"/>
</dbReference>
<dbReference type="GO" id="GO:0045727">
    <property type="term" value="P:positive regulation of translation"/>
    <property type="evidence" value="ECO:0007669"/>
    <property type="project" value="TreeGrafter"/>
</dbReference>
<dbReference type="CDD" id="cd03699">
    <property type="entry name" value="EF4_II"/>
    <property type="match status" value="1"/>
</dbReference>
<keyword evidence="6" id="KW-0648">Protein biosynthesis</keyword>
<dbReference type="InterPro" id="IPR035654">
    <property type="entry name" value="LepA_IV"/>
</dbReference>
<dbReference type="Gene3D" id="2.40.30.10">
    <property type="entry name" value="Translation factors"/>
    <property type="match status" value="1"/>
</dbReference>
<name>A0A955RXE6_UNCKA</name>
<evidence type="ECO:0000313" key="6">
    <source>
        <dbReference type="EMBL" id="MCA9397978.1"/>
    </source>
</evidence>
<dbReference type="Gene3D" id="3.30.70.870">
    <property type="entry name" value="Elongation Factor G (Translational Gtpase), domain 3"/>
    <property type="match status" value="1"/>
</dbReference>
<keyword evidence="4" id="KW-0342">GTP-binding</keyword>
<comment type="caution">
    <text evidence="6">The sequence shown here is derived from an EMBL/GenBank/DDBJ whole genome shotgun (WGS) entry which is preliminary data.</text>
</comment>
<dbReference type="HAMAP" id="MF_00071">
    <property type="entry name" value="LepA"/>
    <property type="match status" value="1"/>
</dbReference>
<dbReference type="AlphaFoldDB" id="A0A955RXE6"/>
<dbReference type="FunFam" id="3.30.70.870:FF:000004">
    <property type="entry name" value="Translation factor GUF1, mitochondrial"/>
    <property type="match status" value="1"/>
</dbReference>
<dbReference type="FunFam" id="3.40.50.300:FF:000078">
    <property type="entry name" value="Elongation factor 4"/>
    <property type="match status" value="1"/>
</dbReference>
<dbReference type="InterPro" id="IPR006297">
    <property type="entry name" value="EF-4"/>
</dbReference>
<dbReference type="InterPro" id="IPR005225">
    <property type="entry name" value="Small_GTP-bd"/>
</dbReference>
<dbReference type="Gene3D" id="3.40.50.300">
    <property type="entry name" value="P-loop containing nucleotide triphosphate hydrolases"/>
    <property type="match status" value="1"/>
</dbReference>
<dbReference type="InterPro" id="IPR027417">
    <property type="entry name" value="P-loop_NTPase"/>
</dbReference>
<dbReference type="SUPFAM" id="SSF52540">
    <property type="entry name" value="P-loop containing nucleoside triphosphate hydrolases"/>
    <property type="match status" value="1"/>
</dbReference>
<dbReference type="GO" id="GO:0003746">
    <property type="term" value="F:translation elongation factor activity"/>
    <property type="evidence" value="ECO:0007669"/>
    <property type="project" value="UniProtKB-KW"/>
</dbReference>
<dbReference type="GO" id="GO:0003924">
    <property type="term" value="F:GTPase activity"/>
    <property type="evidence" value="ECO:0007669"/>
    <property type="project" value="InterPro"/>
</dbReference>
<organism evidence="6 7">
    <name type="scientific">candidate division WWE3 bacterium</name>
    <dbReference type="NCBI Taxonomy" id="2053526"/>
    <lineage>
        <taxon>Bacteria</taxon>
        <taxon>Katanobacteria</taxon>
    </lineage>
</organism>
<dbReference type="SUPFAM" id="SSF50447">
    <property type="entry name" value="Translation proteins"/>
    <property type="match status" value="1"/>
</dbReference>
<dbReference type="PROSITE" id="PS00301">
    <property type="entry name" value="G_TR_1"/>
    <property type="match status" value="1"/>
</dbReference>
<reference evidence="6" key="1">
    <citation type="submission" date="2020-04" db="EMBL/GenBank/DDBJ databases">
        <authorList>
            <person name="Zhang T."/>
        </authorList>
    </citation>
    <scope>NUCLEOTIDE SEQUENCE</scope>
    <source>
        <strain evidence="6">HKST-UBA02</strain>
    </source>
</reference>
<dbReference type="InterPro" id="IPR009000">
    <property type="entry name" value="Transl_B-barrel_sf"/>
</dbReference>
<reference evidence="6" key="2">
    <citation type="journal article" date="2021" name="Microbiome">
        <title>Successional dynamics and alternative stable states in a saline activated sludge microbial community over 9 years.</title>
        <authorList>
            <person name="Wang Y."/>
            <person name="Ye J."/>
            <person name="Ju F."/>
            <person name="Liu L."/>
            <person name="Boyd J.A."/>
            <person name="Deng Y."/>
            <person name="Parks D.H."/>
            <person name="Jiang X."/>
            <person name="Yin X."/>
            <person name="Woodcroft B.J."/>
            <person name="Tyson G.W."/>
            <person name="Hugenholtz P."/>
            <person name="Polz M.F."/>
            <person name="Zhang T."/>
        </authorList>
    </citation>
    <scope>NUCLEOTIDE SEQUENCE</scope>
    <source>
        <strain evidence="6">HKST-UBA02</strain>
    </source>
</reference>
<dbReference type="InterPro" id="IPR004161">
    <property type="entry name" value="EFTu-like_2"/>
</dbReference>
<dbReference type="Pfam" id="PF00679">
    <property type="entry name" value="EFG_C"/>
    <property type="match status" value="1"/>
</dbReference>
<dbReference type="EC" id="3.6.5.n1" evidence="6"/>
<dbReference type="CDD" id="cd16260">
    <property type="entry name" value="EF4_III"/>
    <property type="match status" value="1"/>
</dbReference>
<dbReference type="InterPro" id="IPR000795">
    <property type="entry name" value="T_Tr_GTP-bd_dom"/>
</dbReference>
<comment type="similarity">
    <text evidence="1">Belongs to the TRAFAC class translation factor GTPase superfamily. Classic translation factor GTPase family. LepA subfamily.</text>
</comment>
<dbReference type="CDD" id="cd01890">
    <property type="entry name" value="LepA"/>
    <property type="match status" value="1"/>
</dbReference>
<proteinExistence type="inferred from homology"/>
<evidence type="ECO:0000313" key="7">
    <source>
        <dbReference type="Proteomes" id="UP000699691"/>
    </source>
</evidence>
<dbReference type="PROSITE" id="PS51722">
    <property type="entry name" value="G_TR_2"/>
    <property type="match status" value="1"/>
</dbReference>
<dbReference type="PRINTS" id="PR00315">
    <property type="entry name" value="ELONGATNFCT"/>
</dbReference>
<dbReference type="GO" id="GO:0005525">
    <property type="term" value="F:GTP binding"/>
    <property type="evidence" value="ECO:0007669"/>
    <property type="project" value="UniProtKB-KW"/>
</dbReference>
<dbReference type="GO" id="GO:0043022">
    <property type="term" value="F:ribosome binding"/>
    <property type="evidence" value="ECO:0007669"/>
    <property type="project" value="TreeGrafter"/>
</dbReference>
<feature type="non-terminal residue" evidence="6">
    <location>
        <position position="491"/>
    </location>
</feature>
<sequence length="491" mass="54584">MKNIRNFCIIAHVDHGKSTLADRMLEVTHTVEKHDMRAQFLDTLDLERERGITIKLQAVRMNYLLPDITEEFVLNLIDTPGHVDFTYEVTRSLAACEGAILLVDATQGIQAQTLAHAYKAMEQDLVLIPVVNKIDLPAAQPEVVSQELIDTFGFRKDEIFYTSGKTGEGVEDILKAVVDLVPAPSGNEDAPARALVFDSFYDLHKGVVALVRIVDGEIEKNSDVQLVHSKESFLVQEIGFLQGKMRPQVKLTTGEVGYLVSGVKNISQVRVGDTITQKKKVAEIEPLAGYKQIKPLVYASLYPVDTDDYKNLRDAIDKLSLNDAALTYEPANSKVLGFGFKCGFLGLLHVDIIKERLERELGVDVLVTTPTVAFEEGKEQWVKAQIITPTDYIGGIMQVCNRYRGEMLRTDNLFGQAGSRVLLTFELPLLSIMTDFYDQLKSASAGFASLEYELIGYRDADIVTLSILINSQEIDALSIQTVRPLALEQGR</sequence>